<keyword evidence="2" id="KW-0460">Magnesium</keyword>
<feature type="binding site" evidence="2">
    <location>
        <position position="80"/>
    </location>
    <ligand>
        <name>Mg(2+)</name>
        <dbReference type="ChEBI" id="CHEBI:18420"/>
        <label>2</label>
    </ligand>
</feature>
<dbReference type="Pfam" id="PF02769">
    <property type="entry name" value="AIRS_C"/>
    <property type="match status" value="1"/>
</dbReference>
<gene>
    <name evidence="2 5" type="primary">thiL</name>
    <name evidence="5" type="ORF">COS99_01825</name>
</gene>
<evidence type="ECO:0000256" key="1">
    <source>
        <dbReference type="ARBA" id="ARBA00022977"/>
    </source>
</evidence>
<name>A0A2J0L490_9BACT</name>
<dbReference type="Gene3D" id="3.90.650.10">
    <property type="entry name" value="PurM-like C-terminal domain"/>
    <property type="match status" value="1"/>
</dbReference>
<dbReference type="SUPFAM" id="SSF55326">
    <property type="entry name" value="PurM N-terminal domain-like"/>
    <property type="match status" value="1"/>
</dbReference>
<feature type="binding site" evidence="2">
    <location>
        <position position="203"/>
    </location>
    <ligand>
        <name>ATP</name>
        <dbReference type="ChEBI" id="CHEBI:30616"/>
    </ligand>
</feature>
<dbReference type="PANTHER" id="PTHR30270">
    <property type="entry name" value="THIAMINE-MONOPHOSPHATE KINASE"/>
    <property type="match status" value="1"/>
</dbReference>
<keyword evidence="2" id="KW-0067">ATP-binding</keyword>
<protein>
    <recommendedName>
        <fullName evidence="2">Thiamine-monophosphate kinase</fullName>
        <shortName evidence="2">TMP kinase</shortName>
        <shortName evidence="2">Thiamine-phosphate kinase</shortName>
        <ecNumber evidence="2">2.7.4.16</ecNumber>
    </recommendedName>
</protein>
<keyword evidence="2" id="KW-0808">Transferase</keyword>
<dbReference type="InterPro" id="IPR010918">
    <property type="entry name" value="PurM-like_C_dom"/>
</dbReference>
<feature type="binding site" evidence="2">
    <location>
        <position position="80"/>
    </location>
    <ligand>
        <name>Mg(2+)</name>
        <dbReference type="ChEBI" id="CHEBI:18420"/>
        <label>4</label>
    </ligand>
</feature>
<dbReference type="PANTHER" id="PTHR30270:SF0">
    <property type="entry name" value="THIAMINE-MONOPHOSPHATE KINASE"/>
    <property type="match status" value="1"/>
</dbReference>
<evidence type="ECO:0000313" key="6">
    <source>
        <dbReference type="Proteomes" id="UP000230052"/>
    </source>
</evidence>
<dbReference type="Pfam" id="PF00586">
    <property type="entry name" value="AIRS"/>
    <property type="match status" value="1"/>
</dbReference>
<comment type="catalytic activity">
    <reaction evidence="2">
        <text>thiamine phosphate + ATP = thiamine diphosphate + ADP</text>
        <dbReference type="Rhea" id="RHEA:15913"/>
        <dbReference type="ChEBI" id="CHEBI:30616"/>
        <dbReference type="ChEBI" id="CHEBI:37575"/>
        <dbReference type="ChEBI" id="CHEBI:58937"/>
        <dbReference type="ChEBI" id="CHEBI:456216"/>
        <dbReference type="EC" id="2.7.4.16"/>
    </reaction>
</comment>
<feature type="binding site" evidence="2">
    <location>
        <position position="110"/>
    </location>
    <ligand>
        <name>ATP</name>
        <dbReference type="ChEBI" id="CHEBI:30616"/>
    </ligand>
</feature>
<feature type="binding site" evidence="2">
    <location>
        <position position="80"/>
    </location>
    <ligand>
        <name>Mg(2+)</name>
        <dbReference type="ChEBI" id="CHEBI:18420"/>
        <label>3</label>
    </ligand>
</feature>
<evidence type="ECO:0000259" key="4">
    <source>
        <dbReference type="Pfam" id="PF02769"/>
    </source>
</evidence>
<dbReference type="InterPro" id="IPR006283">
    <property type="entry name" value="ThiL-like"/>
</dbReference>
<sequence length="303" mass="32900">MAKQLSDIGEFGLIKEIAKLVHTGKNVIKGIGDDAAVIKYKKDSYLLATTDMLIEGVHFKLSQASPYLIGRKAIAVNISDIAAMGGIPKYAVVALGMSSALKVSFAKELYKGMEELGKKFGVIIVGGDTNSSGRLIISVSLIGEVEKNHVVFRNGAKIGDSIFVTGSLGGTYTSKRHLEFTPRLREARYLVSNFRINSMIDISDGLASDLTQIAEASGVGAYVEEKLIPINKKCNIANALFDGEDFELLFTISENRVKALVKKWPYKIKLSKIGKIASDKGLVEFVGKGGDKENIYGKGFRHF</sequence>
<feature type="binding site" evidence="2">
    <location>
        <position position="51"/>
    </location>
    <ligand>
        <name>Mg(2+)</name>
        <dbReference type="ChEBI" id="CHEBI:18420"/>
        <label>2</label>
    </ligand>
</feature>
<feature type="binding site" evidence="2">
    <location>
        <position position="300"/>
    </location>
    <ligand>
        <name>substrate</name>
    </ligand>
</feature>
<dbReference type="GO" id="GO:0000287">
    <property type="term" value="F:magnesium ion binding"/>
    <property type="evidence" value="ECO:0007669"/>
    <property type="project" value="UniProtKB-UniRule"/>
</dbReference>
<dbReference type="PIRSF" id="PIRSF005303">
    <property type="entry name" value="Thiam_monoph_kin"/>
    <property type="match status" value="1"/>
</dbReference>
<feature type="binding site" evidence="2">
    <location>
        <begin position="127"/>
        <end position="128"/>
    </location>
    <ligand>
        <name>ATP</name>
        <dbReference type="ChEBI" id="CHEBI:30616"/>
    </ligand>
</feature>
<feature type="binding site" evidence="2">
    <location>
        <position position="128"/>
    </location>
    <ligand>
        <name>Mg(2+)</name>
        <dbReference type="ChEBI" id="CHEBI:18420"/>
        <label>1</label>
    </ligand>
</feature>
<evidence type="ECO:0000313" key="5">
    <source>
        <dbReference type="EMBL" id="PIU42116.1"/>
    </source>
</evidence>
<dbReference type="InterPro" id="IPR036921">
    <property type="entry name" value="PurM-like_N_sf"/>
</dbReference>
<comment type="miscellaneous">
    <text evidence="2">Reaction mechanism of ThiL seems to utilize a direct, inline transfer of the gamma-phosphate of ATP to TMP rather than a phosphorylated enzyme intermediate.</text>
</comment>
<dbReference type="AlphaFoldDB" id="A0A2J0L490"/>
<dbReference type="CDD" id="cd02194">
    <property type="entry name" value="ThiL"/>
    <property type="match status" value="1"/>
</dbReference>
<dbReference type="Proteomes" id="UP000230052">
    <property type="component" value="Unassembled WGS sequence"/>
</dbReference>
<keyword evidence="1 2" id="KW-0784">Thiamine biosynthesis</keyword>
<dbReference type="GO" id="GO:0009228">
    <property type="term" value="P:thiamine biosynthetic process"/>
    <property type="evidence" value="ECO:0007669"/>
    <property type="project" value="UniProtKB-KW"/>
</dbReference>
<organism evidence="5 6">
    <name type="scientific">Candidatus Aquitaenariimonas noxiae</name>
    <dbReference type="NCBI Taxonomy" id="1974741"/>
    <lineage>
        <taxon>Bacteria</taxon>
        <taxon>Pseudomonadati</taxon>
        <taxon>Candidatus Omnitrophota</taxon>
        <taxon>Candidatus Aquitaenariimonas</taxon>
    </lineage>
</organism>
<comment type="caution">
    <text evidence="5">The sequence shown here is derived from an EMBL/GenBank/DDBJ whole genome shotgun (WGS) entry which is preliminary data.</text>
</comment>
<dbReference type="GO" id="GO:0009030">
    <property type="term" value="F:thiamine-phosphate kinase activity"/>
    <property type="evidence" value="ECO:0007669"/>
    <property type="project" value="UniProtKB-UniRule"/>
</dbReference>
<feature type="binding site" evidence="2">
    <location>
        <position position="201"/>
    </location>
    <ligand>
        <name>Mg(2+)</name>
        <dbReference type="ChEBI" id="CHEBI:18420"/>
        <label>3</label>
    </ligand>
</feature>
<proteinExistence type="inferred from homology"/>
<dbReference type="InterPro" id="IPR036676">
    <property type="entry name" value="PurM-like_C_sf"/>
</dbReference>
<keyword evidence="2" id="KW-0547">Nucleotide-binding</keyword>
<feature type="domain" description="PurM-like C-terminal" evidence="4">
    <location>
        <begin position="181"/>
        <end position="281"/>
    </location>
</feature>
<feature type="binding site" evidence="2">
    <location>
        <position position="244"/>
    </location>
    <ligand>
        <name>substrate</name>
    </ligand>
</feature>
<dbReference type="EMBL" id="PEWV01000018">
    <property type="protein sequence ID" value="PIU42116.1"/>
    <property type="molecule type" value="Genomic_DNA"/>
</dbReference>
<keyword evidence="2" id="KW-0479">Metal-binding</keyword>
<comment type="function">
    <text evidence="2">Catalyzes the ATP-dependent phosphorylation of thiamine-monophosphate (TMP) to form thiamine-pyrophosphate (TPP), the active form of vitamin B1.</text>
</comment>
<dbReference type="EC" id="2.7.4.16" evidence="2"/>
<feature type="domain" description="PurM-like N-terminal" evidence="3">
    <location>
        <begin position="32"/>
        <end position="145"/>
    </location>
</feature>
<feature type="binding site" evidence="2">
    <location>
        <position position="34"/>
    </location>
    <ligand>
        <name>Mg(2+)</name>
        <dbReference type="ChEBI" id="CHEBI:18420"/>
        <label>3</label>
    </ligand>
</feature>
<comment type="similarity">
    <text evidence="2">Belongs to the thiamine-monophosphate kinase family.</text>
</comment>
<accession>A0A2J0L490</accession>
<dbReference type="HAMAP" id="MF_02128">
    <property type="entry name" value="TMP_kinase"/>
    <property type="match status" value="1"/>
</dbReference>
<feature type="binding site" evidence="2">
    <location>
        <position position="51"/>
    </location>
    <ligand>
        <name>Mg(2+)</name>
        <dbReference type="ChEBI" id="CHEBI:18420"/>
        <label>1</label>
    </ligand>
</feature>
<dbReference type="SUPFAM" id="SSF56042">
    <property type="entry name" value="PurM C-terminal domain-like"/>
    <property type="match status" value="1"/>
</dbReference>
<feature type="binding site" evidence="2">
    <location>
        <position position="50"/>
    </location>
    <ligand>
        <name>Mg(2+)</name>
        <dbReference type="ChEBI" id="CHEBI:18420"/>
        <label>1</label>
    </ligand>
</feature>
<keyword evidence="2 5" id="KW-0418">Kinase</keyword>
<dbReference type="NCBIfam" id="TIGR01379">
    <property type="entry name" value="thiL"/>
    <property type="match status" value="1"/>
</dbReference>
<evidence type="ECO:0000259" key="3">
    <source>
        <dbReference type="Pfam" id="PF00586"/>
    </source>
</evidence>
<feature type="binding site" evidence="2">
    <location>
        <position position="34"/>
    </location>
    <ligand>
        <name>Mg(2+)</name>
        <dbReference type="ChEBI" id="CHEBI:18420"/>
        <label>4</label>
    </ligand>
</feature>
<comment type="pathway">
    <text evidence="2">Cofactor biosynthesis; thiamine diphosphate biosynthesis; thiamine diphosphate from thiamine phosphate: step 1/1.</text>
</comment>
<feature type="binding site" evidence="2">
    <location>
        <position position="58"/>
    </location>
    <ligand>
        <name>substrate</name>
    </ligand>
</feature>
<feature type="binding site" evidence="2">
    <location>
        <position position="49"/>
    </location>
    <ligand>
        <name>Mg(2+)</name>
        <dbReference type="ChEBI" id="CHEBI:18420"/>
        <label>4</label>
    </ligand>
</feature>
<reference evidence="5 6" key="1">
    <citation type="submission" date="2017-09" db="EMBL/GenBank/DDBJ databases">
        <title>Depth-based differentiation of microbial function through sediment-hosted aquifers and enrichment of novel symbionts in the deep terrestrial subsurface.</title>
        <authorList>
            <person name="Probst A.J."/>
            <person name="Ladd B."/>
            <person name="Jarett J.K."/>
            <person name="Geller-Mcgrath D.E."/>
            <person name="Sieber C.M."/>
            <person name="Emerson J.B."/>
            <person name="Anantharaman K."/>
            <person name="Thomas B.C."/>
            <person name="Malmstrom R."/>
            <person name="Stieglmeier M."/>
            <person name="Klingl A."/>
            <person name="Woyke T."/>
            <person name="Ryan C.M."/>
            <person name="Banfield J.F."/>
        </authorList>
    </citation>
    <scope>NUCLEOTIDE SEQUENCE [LARGE SCALE GENOMIC DNA]</scope>
    <source>
        <strain evidence="5">CG07_land_8_20_14_0_80_42_15</strain>
    </source>
</reference>
<dbReference type="UniPathway" id="UPA00060">
    <property type="reaction ID" value="UER00142"/>
</dbReference>
<feature type="binding site" evidence="2">
    <location>
        <position position="153"/>
    </location>
    <ligand>
        <name>ATP</name>
        <dbReference type="ChEBI" id="CHEBI:30616"/>
    </ligand>
</feature>
<dbReference type="InterPro" id="IPR016188">
    <property type="entry name" value="PurM-like_N"/>
</dbReference>
<dbReference type="GO" id="GO:0009229">
    <property type="term" value="P:thiamine diphosphate biosynthetic process"/>
    <property type="evidence" value="ECO:0007669"/>
    <property type="project" value="UniProtKB-UniRule"/>
</dbReference>
<dbReference type="Gene3D" id="3.30.1330.10">
    <property type="entry name" value="PurM-like, N-terminal domain"/>
    <property type="match status" value="1"/>
</dbReference>
<feature type="binding site" evidence="2">
    <location>
        <position position="204"/>
    </location>
    <ligand>
        <name>Mg(2+)</name>
        <dbReference type="ChEBI" id="CHEBI:18420"/>
        <label>5</label>
    </ligand>
</feature>
<evidence type="ECO:0000256" key="2">
    <source>
        <dbReference type="HAMAP-Rule" id="MF_02128"/>
    </source>
</evidence>
<dbReference type="GO" id="GO:0005524">
    <property type="term" value="F:ATP binding"/>
    <property type="evidence" value="ECO:0007669"/>
    <property type="project" value="UniProtKB-UniRule"/>
</dbReference>